<dbReference type="EMBL" id="BARU01047993">
    <property type="protein sequence ID" value="GAH92364.1"/>
    <property type="molecule type" value="Genomic_DNA"/>
</dbReference>
<dbReference type="GO" id="GO:0000105">
    <property type="term" value="P:L-histidine biosynthetic process"/>
    <property type="evidence" value="ECO:0007669"/>
    <property type="project" value="TreeGrafter"/>
</dbReference>
<sequence length="89" mass="9783">ISFLSDLTVYNSKLLTTLLISSKEFETKTPILSTVIAIDTPAGPSEILIIADETANFKYVIMDFISQIEHDPDNIGVLVSNSLELINKV</sequence>
<name>X1KQE3_9ZZZZ</name>
<dbReference type="AlphaFoldDB" id="X1KQE3"/>
<dbReference type="InterPro" id="IPR001692">
    <property type="entry name" value="Histidinol_DH_CS"/>
</dbReference>
<reference evidence="2" key="1">
    <citation type="journal article" date="2014" name="Front. Microbiol.">
        <title>High frequency of phylogenetically diverse reductive dehalogenase-homologous genes in deep subseafloor sedimentary metagenomes.</title>
        <authorList>
            <person name="Kawai M."/>
            <person name="Futagami T."/>
            <person name="Toyoda A."/>
            <person name="Takaki Y."/>
            <person name="Nishi S."/>
            <person name="Hori S."/>
            <person name="Arai W."/>
            <person name="Tsubouchi T."/>
            <person name="Morono Y."/>
            <person name="Uchiyama I."/>
            <person name="Ito T."/>
            <person name="Fujiyama A."/>
            <person name="Inagaki F."/>
            <person name="Takami H."/>
        </authorList>
    </citation>
    <scope>NUCLEOTIDE SEQUENCE</scope>
    <source>
        <strain evidence="2">Expedition CK06-06</strain>
    </source>
</reference>
<dbReference type="GO" id="GO:0004399">
    <property type="term" value="F:histidinol dehydrogenase activity"/>
    <property type="evidence" value="ECO:0007669"/>
    <property type="project" value="TreeGrafter"/>
</dbReference>
<dbReference type="Gene3D" id="3.40.50.1980">
    <property type="entry name" value="Nitrogenase molybdenum iron protein domain"/>
    <property type="match status" value="1"/>
</dbReference>
<organism evidence="2">
    <name type="scientific">marine sediment metagenome</name>
    <dbReference type="NCBI Taxonomy" id="412755"/>
    <lineage>
        <taxon>unclassified sequences</taxon>
        <taxon>metagenomes</taxon>
        <taxon>ecological metagenomes</taxon>
    </lineage>
</organism>
<dbReference type="GO" id="GO:0046872">
    <property type="term" value="F:metal ion binding"/>
    <property type="evidence" value="ECO:0007669"/>
    <property type="project" value="InterPro"/>
</dbReference>
<accession>X1KQE3</accession>
<evidence type="ECO:0000256" key="1">
    <source>
        <dbReference type="ARBA" id="ARBA00023002"/>
    </source>
</evidence>
<dbReference type="GO" id="GO:0051287">
    <property type="term" value="F:NAD binding"/>
    <property type="evidence" value="ECO:0007669"/>
    <property type="project" value="InterPro"/>
</dbReference>
<dbReference type="PANTHER" id="PTHR21256:SF2">
    <property type="entry name" value="HISTIDINE BIOSYNTHESIS TRIFUNCTIONAL PROTEIN"/>
    <property type="match status" value="1"/>
</dbReference>
<comment type="caution">
    <text evidence="2">The sequence shown here is derived from an EMBL/GenBank/DDBJ whole genome shotgun (WGS) entry which is preliminary data.</text>
</comment>
<dbReference type="InterPro" id="IPR012131">
    <property type="entry name" value="Hstdl_DH"/>
</dbReference>
<dbReference type="GO" id="GO:0005737">
    <property type="term" value="C:cytoplasm"/>
    <property type="evidence" value="ECO:0007669"/>
    <property type="project" value="TreeGrafter"/>
</dbReference>
<dbReference type="Pfam" id="PF00815">
    <property type="entry name" value="Histidinol_dh"/>
    <property type="match status" value="1"/>
</dbReference>
<evidence type="ECO:0000313" key="2">
    <source>
        <dbReference type="EMBL" id="GAH92364.1"/>
    </source>
</evidence>
<protein>
    <submittedName>
        <fullName evidence="2">Uncharacterized protein</fullName>
    </submittedName>
</protein>
<feature type="non-terminal residue" evidence="2">
    <location>
        <position position="89"/>
    </location>
</feature>
<dbReference type="PROSITE" id="PS00611">
    <property type="entry name" value="HISOL_DEHYDROGENASE"/>
    <property type="match status" value="1"/>
</dbReference>
<proteinExistence type="predicted"/>
<dbReference type="PRINTS" id="PR00083">
    <property type="entry name" value="HOLDHDRGNASE"/>
</dbReference>
<keyword evidence="1" id="KW-0560">Oxidoreductase</keyword>
<gene>
    <name evidence="2" type="ORF">S03H2_71596</name>
</gene>
<feature type="non-terminal residue" evidence="2">
    <location>
        <position position="1"/>
    </location>
</feature>
<dbReference type="PANTHER" id="PTHR21256">
    <property type="entry name" value="HISTIDINOL DEHYDROGENASE HDH"/>
    <property type="match status" value="1"/>
</dbReference>